<evidence type="ECO:0000256" key="9">
    <source>
        <dbReference type="ARBA" id="ARBA00023015"/>
    </source>
</evidence>
<dbReference type="Pfam" id="PF00072">
    <property type="entry name" value="Response_reg"/>
    <property type="match status" value="1"/>
</dbReference>
<evidence type="ECO:0000256" key="11">
    <source>
        <dbReference type="ARBA" id="ARBA00023159"/>
    </source>
</evidence>
<dbReference type="InterPro" id="IPR058031">
    <property type="entry name" value="AAA_lid_NorR"/>
</dbReference>
<dbReference type="RefSeq" id="WP_055211749.1">
    <property type="nucleotide sequence ID" value="NZ_CP061202.1"/>
</dbReference>
<dbReference type="PROSITE" id="PS50045">
    <property type="entry name" value="SIGMA54_INTERACT_4"/>
    <property type="match status" value="1"/>
</dbReference>
<evidence type="ECO:0000256" key="3">
    <source>
        <dbReference type="ARBA" id="ARBA00015308"/>
    </source>
</evidence>
<evidence type="ECO:0000256" key="12">
    <source>
        <dbReference type="ARBA" id="ARBA00023163"/>
    </source>
</evidence>
<dbReference type="Pfam" id="PF00158">
    <property type="entry name" value="Sigma54_activat"/>
    <property type="match status" value="1"/>
</dbReference>
<evidence type="ECO:0000256" key="5">
    <source>
        <dbReference type="ARBA" id="ARBA00022737"/>
    </source>
</evidence>
<dbReference type="CDD" id="cd00009">
    <property type="entry name" value="AAA"/>
    <property type="match status" value="1"/>
</dbReference>
<name>A0A0N8VEX5_RHOCA</name>
<proteinExistence type="predicted"/>
<dbReference type="PANTHER" id="PTHR32071:SF117">
    <property type="entry name" value="PTS-DEPENDENT DIHYDROXYACETONE KINASE OPERON REGULATORY PROTEIN-RELATED"/>
    <property type="match status" value="1"/>
</dbReference>
<dbReference type="InterPro" id="IPR002078">
    <property type="entry name" value="Sigma_54_int"/>
</dbReference>
<dbReference type="InterPro" id="IPR009057">
    <property type="entry name" value="Homeodomain-like_sf"/>
</dbReference>
<dbReference type="SMART" id="SM00382">
    <property type="entry name" value="AAA"/>
    <property type="match status" value="1"/>
</dbReference>
<dbReference type="FunFam" id="3.40.50.300:FF:000006">
    <property type="entry name" value="DNA-binding transcriptional regulator NtrC"/>
    <property type="match status" value="1"/>
</dbReference>
<keyword evidence="12" id="KW-0804">Transcription</keyword>
<keyword evidence="6" id="KW-0547">Nucleotide-binding</keyword>
<dbReference type="InterPro" id="IPR002197">
    <property type="entry name" value="HTH_Fis"/>
</dbReference>
<dbReference type="Gene3D" id="3.40.50.2300">
    <property type="match status" value="1"/>
</dbReference>
<dbReference type="GO" id="GO:0000160">
    <property type="term" value="P:phosphorelay signal transduction system"/>
    <property type="evidence" value="ECO:0007669"/>
    <property type="project" value="UniProtKB-KW"/>
</dbReference>
<protein>
    <recommendedName>
        <fullName evidence="3">Nif-specific regulatory protein</fullName>
    </recommendedName>
</protein>
<organism evidence="13 14">
    <name type="scientific">Rhodobacter capsulatus</name>
    <name type="common">Rhodopseudomonas capsulata</name>
    <dbReference type="NCBI Taxonomy" id="1061"/>
    <lineage>
        <taxon>Bacteria</taxon>
        <taxon>Pseudomonadati</taxon>
        <taxon>Pseudomonadota</taxon>
        <taxon>Alphaproteobacteria</taxon>
        <taxon>Rhodobacterales</taxon>
        <taxon>Rhodobacter group</taxon>
        <taxon>Rhodobacter</taxon>
    </lineage>
</organism>
<dbReference type="SUPFAM" id="SSF46689">
    <property type="entry name" value="Homeodomain-like"/>
    <property type="match status" value="1"/>
</dbReference>
<evidence type="ECO:0000256" key="2">
    <source>
        <dbReference type="ARBA" id="ARBA00011135"/>
    </source>
</evidence>
<dbReference type="SUPFAM" id="SSF52172">
    <property type="entry name" value="CheY-like"/>
    <property type="match status" value="1"/>
</dbReference>
<gene>
    <name evidence="13" type="ORF">SAMN04244550_00997</name>
</gene>
<dbReference type="Pfam" id="PF02954">
    <property type="entry name" value="HTH_8"/>
    <property type="match status" value="1"/>
</dbReference>
<keyword evidence="10 13" id="KW-0238">DNA-binding</keyword>
<evidence type="ECO:0000313" key="14">
    <source>
        <dbReference type="Proteomes" id="UP000183812"/>
    </source>
</evidence>
<evidence type="ECO:0000256" key="1">
    <source>
        <dbReference type="ARBA" id="ARBA00002167"/>
    </source>
</evidence>
<comment type="function">
    <text evidence="1">Required for activation of most nif operons, which are directly involved in nitrogen fixation.</text>
</comment>
<dbReference type="InterPro" id="IPR025944">
    <property type="entry name" value="Sigma_54_int_dom_CS"/>
</dbReference>
<reference evidence="13 14" key="1">
    <citation type="submission" date="2016-10" db="EMBL/GenBank/DDBJ databases">
        <authorList>
            <person name="de Groot N.N."/>
        </authorList>
    </citation>
    <scope>NUCLEOTIDE SEQUENCE [LARGE SCALE GENOMIC DNA]</scope>
    <source>
        <strain evidence="14">DSM 938 / 37b4</strain>
    </source>
</reference>
<dbReference type="InterPro" id="IPR027417">
    <property type="entry name" value="P-loop_NTPase"/>
</dbReference>
<dbReference type="GO" id="GO:0005524">
    <property type="term" value="F:ATP binding"/>
    <property type="evidence" value="ECO:0007669"/>
    <property type="project" value="UniProtKB-KW"/>
</dbReference>
<keyword evidence="7" id="KW-0067">ATP-binding</keyword>
<evidence type="ECO:0000256" key="4">
    <source>
        <dbReference type="ARBA" id="ARBA00022723"/>
    </source>
</evidence>
<evidence type="ECO:0000256" key="10">
    <source>
        <dbReference type="ARBA" id="ARBA00023125"/>
    </source>
</evidence>
<dbReference type="InterPro" id="IPR011006">
    <property type="entry name" value="CheY-like_superfamily"/>
</dbReference>
<dbReference type="GO" id="GO:0043565">
    <property type="term" value="F:sequence-specific DNA binding"/>
    <property type="evidence" value="ECO:0007669"/>
    <property type="project" value="InterPro"/>
</dbReference>
<comment type="subunit">
    <text evidence="2">Interacts with sigma-54.</text>
</comment>
<keyword evidence="11" id="KW-0010">Activator</keyword>
<dbReference type="PROSITE" id="PS00688">
    <property type="entry name" value="SIGMA54_INTERACT_3"/>
    <property type="match status" value="1"/>
</dbReference>
<keyword evidence="4" id="KW-0479">Metal-binding</keyword>
<accession>A0A0N8VEX5</accession>
<dbReference type="AlphaFoldDB" id="A0A0N8VEX5"/>
<dbReference type="SUPFAM" id="SSF52540">
    <property type="entry name" value="P-loop containing nucleoside triphosphate hydrolases"/>
    <property type="match status" value="1"/>
</dbReference>
<dbReference type="SMART" id="SM00448">
    <property type="entry name" value="REC"/>
    <property type="match status" value="1"/>
</dbReference>
<dbReference type="Pfam" id="PF25601">
    <property type="entry name" value="AAA_lid_14"/>
    <property type="match status" value="1"/>
</dbReference>
<dbReference type="Gene3D" id="1.10.10.60">
    <property type="entry name" value="Homeodomain-like"/>
    <property type="match status" value="1"/>
</dbReference>
<evidence type="ECO:0000256" key="7">
    <source>
        <dbReference type="ARBA" id="ARBA00022840"/>
    </source>
</evidence>
<dbReference type="EMBL" id="FNAY01000003">
    <property type="protein sequence ID" value="SDE75665.1"/>
    <property type="molecule type" value="Genomic_DNA"/>
</dbReference>
<evidence type="ECO:0000313" key="13">
    <source>
        <dbReference type="EMBL" id="SDE75665.1"/>
    </source>
</evidence>
<dbReference type="GO" id="GO:0046872">
    <property type="term" value="F:metal ion binding"/>
    <property type="evidence" value="ECO:0007669"/>
    <property type="project" value="UniProtKB-KW"/>
</dbReference>
<dbReference type="Gene3D" id="1.10.8.60">
    <property type="match status" value="1"/>
</dbReference>
<keyword evidence="9" id="KW-0805">Transcription regulation</keyword>
<dbReference type="Gene3D" id="3.40.50.300">
    <property type="entry name" value="P-loop containing nucleotide triphosphate hydrolases"/>
    <property type="match status" value="1"/>
</dbReference>
<evidence type="ECO:0000256" key="8">
    <source>
        <dbReference type="ARBA" id="ARBA00023012"/>
    </source>
</evidence>
<dbReference type="GO" id="GO:0006355">
    <property type="term" value="P:regulation of DNA-templated transcription"/>
    <property type="evidence" value="ECO:0007669"/>
    <property type="project" value="InterPro"/>
</dbReference>
<evidence type="ECO:0000256" key="6">
    <source>
        <dbReference type="ARBA" id="ARBA00022741"/>
    </source>
</evidence>
<dbReference type="PROSITE" id="PS50110">
    <property type="entry name" value="RESPONSE_REGULATORY"/>
    <property type="match status" value="1"/>
</dbReference>
<dbReference type="InterPro" id="IPR003593">
    <property type="entry name" value="AAA+_ATPase"/>
</dbReference>
<keyword evidence="8" id="KW-0902">Two-component regulatory system</keyword>
<dbReference type="InterPro" id="IPR001789">
    <property type="entry name" value="Sig_transdc_resp-reg_receiver"/>
</dbReference>
<keyword evidence="5" id="KW-0677">Repeat</keyword>
<dbReference type="OrthoDB" id="9802388at2"/>
<dbReference type="Proteomes" id="UP000183812">
    <property type="component" value="Unassembled WGS sequence"/>
</dbReference>
<sequence length="458" mass="49258">MNLPLPMPDGPDILLVEDTASMRTIYESHLRRAGYRTVSAGTAAEGLEMFRVHPISVVLLDLMLPDRDGLDLLVDLLQMRPETSVVVVAAERSTDRTVTAIRRGALDYLVKPVTESRLMEAVEAARRAANLAHPPHSAAARAPLPDFIGQSAPMHEVYDRIRAAARSMAPVCICGESGTGKELAALAIHRLSARAQGPFVTLDCGAIPPDRMESELFGHRRGAFVGALSDRPGAAELADGGTLFLDAVGELNPTLQPRLLRFLQTGLVHPLGAEAARRVNLRILSASTLPLAEAVTMGQLREDLFYRLQVVGLQMPPLRRRGEDIVPLAETFLARFAAIEGRSFTRISPEAMSLLRAYSWPGNVRELSNVLRAATVLHEGEELTAAMLPPELAGPAPAVSGAGRTTVPDLSGLTLAEVERAAIEAALARNDGAVQRAAADLGVAPSTLYRKLESWRTD</sequence>
<dbReference type="PANTHER" id="PTHR32071">
    <property type="entry name" value="TRANSCRIPTIONAL REGULATORY PROTEIN"/>
    <property type="match status" value="1"/>
</dbReference>